<evidence type="ECO:0000256" key="1">
    <source>
        <dbReference type="SAM" id="Phobius"/>
    </source>
</evidence>
<keyword evidence="1" id="KW-1133">Transmembrane helix</keyword>
<sequence>MFHSLGCCGGVFGRSFTPPPCPVRIGVLVPLWVIVCYCRFFACFETNFPLLFCSSTWSRHFHHTNLFNIVCSLAFSWPFSFLFGYQHTYKHT</sequence>
<protein>
    <submittedName>
        <fullName evidence="2">Uncharacterized protein</fullName>
    </submittedName>
</protein>
<evidence type="ECO:0000313" key="3">
    <source>
        <dbReference type="Proteomes" id="UP000670092"/>
    </source>
</evidence>
<gene>
    <name evidence="2" type="ORF">I7I52_04733</name>
</gene>
<evidence type="ECO:0000313" key="2">
    <source>
        <dbReference type="EMBL" id="KAG5293429.1"/>
    </source>
</evidence>
<dbReference type="EMBL" id="JAEVHI010000004">
    <property type="protein sequence ID" value="KAG5293429.1"/>
    <property type="molecule type" value="Genomic_DNA"/>
</dbReference>
<keyword evidence="1" id="KW-0472">Membrane</keyword>
<accession>A0A8H7YPT3</accession>
<organism evidence="2 3">
    <name type="scientific">Ajellomyces capsulatus</name>
    <name type="common">Darling's disease fungus</name>
    <name type="synonym">Histoplasma capsulatum</name>
    <dbReference type="NCBI Taxonomy" id="5037"/>
    <lineage>
        <taxon>Eukaryota</taxon>
        <taxon>Fungi</taxon>
        <taxon>Dikarya</taxon>
        <taxon>Ascomycota</taxon>
        <taxon>Pezizomycotina</taxon>
        <taxon>Eurotiomycetes</taxon>
        <taxon>Eurotiomycetidae</taxon>
        <taxon>Onygenales</taxon>
        <taxon>Ajellomycetaceae</taxon>
        <taxon>Histoplasma</taxon>
    </lineage>
</organism>
<proteinExistence type="predicted"/>
<reference evidence="2 3" key="1">
    <citation type="submission" date="2021-01" db="EMBL/GenBank/DDBJ databases">
        <title>Chromosome-level genome assembly of a human fungal pathogen reveals clustering of transcriptionally co-regulated genes.</title>
        <authorList>
            <person name="Voorhies M."/>
            <person name="Cohen S."/>
            <person name="Shea T.P."/>
            <person name="Petrus S."/>
            <person name="Munoz J.F."/>
            <person name="Poplawski S."/>
            <person name="Goldman W.E."/>
            <person name="Michael T."/>
            <person name="Cuomo C.A."/>
            <person name="Sil A."/>
            <person name="Beyhan S."/>
        </authorList>
    </citation>
    <scope>NUCLEOTIDE SEQUENCE [LARGE SCALE GENOMIC DNA]</scope>
    <source>
        <strain evidence="2 3">G184AR</strain>
    </source>
</reference>
<feature type="transmembrane region" description="Helical" evidence="1">
    <location>
        <begin position="25"/>
        <end position="44"/>
    </location>
</feature>
<dbReference type="Proteomes" id="UP000670092">
    <property type="component" value="Unassembled WGS sequence"/>
</dbReference>
<keyword evidence="1" id="KW-0812">Transmembrane</keyword>
<dbReference type="VEuPathDB" id="FungiDB:I7I52_04733"/>
<feature type="transmembrane region" description="Helical" evidence="1">
    <location>
        <begin position="65"/>
        <end position="85"/>
    </location>
</feature>
<comment type="caution">
    <text evidence="2">The sequence shown here is derived from an EMBL/GenBank/DDBJ whole genome shotgun (WGS) entry which is preliminary data.</text>
</comment>
<dbReference type="AlphaFoldDB" id="A0A8H7YPT3"/>
<name>A0A8H7YPT3_AJECA</name>